<name>A0AAI9GNU3_KLEOX</name>
<gene>
    <name evidence="1" type="ORF">RYF40_000892</name>
</gene>
<dbReference type="AlphaFoldDB" id="A0AAI9GNU3"/>
<dbReference type="RefSeq" id="WP_077267200.1">
    <property type="nucleotide sequence ID" value="NZ_CAJNXU020000002.1"/>
</dbReference>
<accession>A0AAI9GNU3</accession>
<dbReference type="NCBIfam" id="NF033153">
    <property type="entry name" value="phage_ICD_like"/>
    <property type="match status" value="1"/>
</dbReference>
<sequence>MAELQHTQTRLEFTWLFLATPKHLPHVAPVVLRTNAATEEEARAEFSGWNMVFAAKIRSQMRCHITFFNDENRTGLTLEVEAVEGVFHA</sequence>
<evidence type="ECO:0000313" key="1">
    <source>
        <dbReference type="EMBL" id="EML7080486.1"/>
    </source>
</evidence>
<proteinExistence type="predicted"/>
<dbReference type="EMBL" id="ABNOCX020000001">
    <property type="protein sequence ID" value="EML7080486.1"/>
    <property type="molecule type" value="Genomic_DNA"/>
</dbReference>
<organism evidence="1">
    <name type="scientific">Klebsiella oxytoca</name>
    <dbReference type="NCBI Taxonomy" id="571"/>
    <lineage>
        <taxon>Bacteria</taxon>
        <taxon>Pseudomonadati</taxon>
        <taxon>Pseudomonadota</taxon>
        <taxon>Gammaproteobacteria</taxon>
        <taxon>Enterobacterales</taxon>
        <taxon>Enterobacteriaceae</taxon>
        <taxon>Klebsiella/Raoultella group</taxon>
        <taxon>Klebsiella</taxon>
    </lineage>
</organism>
<comment type="caution">
    <text evidence="1">The sequence shown here is derived from an EMBL/GenBank/DDBJ whole genome shotgun (WGS) entry which is preliminary data.</text>
</comment>
<reference evidence="1" key="1">
    <citation type="submission" date="2024-02" db="EMBL/GenBank/DDBJ databases">
        <authorList>
            <consortium name="Clinical and Environmental Microbiology Branch: Whole genome sequencing antimicrobial resistance pathogens in the healthcare setting"/>
        </authorList>
    </citation>
    <scope>NUCLEOTIDE SEQUENCE</scope>
    <source>
        <strain evidence="1">2023BB-00086</strain>
    </source>
</reference>
<protein>
    <submittedName>
        <fullName evidence="1">Host cell division inhibitor Icd-like protein</fullName>
    </submittedName>
</protein>